<sequence length="194" mass="21792">MTVFAGVNGAGKSTLTKILAHNNKDFLIIDADAIARRLNPSDPAKANVAAGRQTIRLVNDCITKGKNFTIETTLSGGNALRQMKAAREQGFHINLYFLGLDSVYLHIERVAQRVATGGHDIPEDLIRQRYKTSLENLPKAMQLSDNVYLIDNTDVYTIKLEKKHGQIRFQAPELPEWVRRAGADLFRQQIQDNY</sequence>
<accession>A0ABW2VA81</accession>
<evidence type="ECO:0000313" key="1">
    <source>
        <dbReference type="EMBL" id="MFC7751640.1"/>
    </source>
</evidence>
<name>A0ABW2VA81_9BACL</name>
<dbReference type="PANTHER" id="PTHR39206:SF1">
    <property type="entry name" value="SLL8004 PROTEIN"/>
    <property type="match status" value="1"/>
</dbReference>
<dbReference type="SUPFAM" id="SSF52540">
    <property type="entry name" value="P-loop containing nucleoside triphosphate hydrolases"/>
    <property type="match status" value="1"/>
</dbReference>
<dbReference type="EMBL" id="JBHTGQ010000055">
    <property type="protein sequence ID" value="MFC7751640.1"/>
    <property type="molecule type" value="Genomic_DNA"/>
</dbReference>
<dbReference type="Gene3D" id="3.40.50.300">
    <property type="entry name" value="P-loop containing nucleotide triphosphate hydrolases"/>
    <property type="match status" value="1"/>
</dbReference>
<dbReference type="InterPro" id="IPR027417">
    <property type="entry name" value="P-loop_NTPase"/>
</dbReference>
<dbReference type="PANTHER" id="PTHR39206">
    <property type="entry name" value="SLL8004 PROTEIN"/>
    <property type="match status" value="1"/>
</dbReference>
<dbReference type="Pfam" id="PF13671">
    <property type="entry name" value="AAA_33"/>
    <property type="match status" value="1"/>
</dbReference>
<dbReference type="Proteomes" id="UP001596528">
    <property type="component" value="Unassembled WGS sequence"/>
</dbReference>
<reference evidence="2" key="1">
    <citation type="journal article" date="2019" name="Int. J. Syst. Evol. Microbiol.">
        <title>The Global Catalogue of Microorganisms (GCM) 10K type strain sequencing project: providing services to taxonomists for standard genome sequencing and annotation.</title>
        <authorList>
            <consortium name="The Broad Institute Genomics Platform"/>
            <consortium name="The Broad Institute Genome Sequencing Center for Infectious Disease"/>
            <person name="Wu L."/>
            <person name="Ma J."/>
        </authorList>
    </citation>
    <scope>NUCLEOTIDE SEQUENCE [LARGE SCALE GENOMIC DNA]</scope>
    <source>
        <strain evidence="2">JCM 18657</strain>
    </source>
</reference>
<dbReference type="RefSeq" id="WP_170209589.1">
    <property type="nucleotide sequence ID" value="NZ_JBHTGQ010000055.1"/>
</dbReference>
<evidence type="ECO:0000313" key="2">
    <source>
        <dbReference type="Proteomes" id="UP001596528"/>
    </source>
</evidence>
<organism evidence="1 2">
    <name type="scientific">Paenibacillus thermoaerophilus</name>
    <dbReference type="NCBI Taxonomy" id="1215385"/>
    <lineage>
        <taxon>Bacteria</taxon>
        <taxon>Bacillati</taxon>
        <taxon>Bacillota</taxon>
        <taxon>Bacilli</taxon>
        <taxon>Bacillales</taxon>
        <taxon>Paenibacillaceae</taxon>
        <taxon>Paenibacillus</taxon>
    </lineage>
</organism>
<comment type="caution">
    <text evidence="1">The sequence shown here is derived from an EMBL/GenBank/DDBJ whole genome shotgun (WGS) entry which is preliminary data.</text>
</comment>
<keyword evidence="2" id="KW-1185">Reference proteome</keyword>
<protein>
    <submittedName>
        <fullName evidence="1">AAA family ATPase</fullName>
    </submittedName>
</protein>
<proteinExistence type="predicted"/>
<gene>
    <name evidence="1" type="ORF">ACFQWB_17130</name>
</gene>